<dbReference type="InterPro" id="IPR036291">
    <property type="entry name" value="NAD(P)-bd_dom_sf"/>
</dbReference>
<evidence type="ECO:0008006" key="9">
    <source>
        <dbReference type="Google" id="ProtNLM"/>
    </source>
</evidence>
<gene>
    <name evidence="7" type="ORF">GCM10025869_07390</name>
</gene>
<dbReference type="Proteomes" id="UP001157069">
    <property type="component" value="Unassembled WGS sequence"/>
</dbReference>
<proteinExistence type="inferred from homology"/>
<evidence type="ECO:0000259" key="6">
    <source>
        <dbReference type="Pfam" id="PF02826"/>
    </source>
</evidence>
<dbReference type="EMBL" id="BSVA01000001">
    <property type="protein sequence ID" value="GMA90210.1"/>
    <property type="molecule type" value="Genomic_DNA"/>
</dbReference>
<evidence type="ECO:0000256" key="4">
    <source>
        <dbReference type="RuleBase" id="RU003719"/>
    </source>
</evidence>
<accession>A0ABQ6JPK0</accession>
<dbReference type="InterPro" id="IPR050223">
    <property type="entry name" value="D-isomer_2-hydroxyacid_DH"/>
</dbReference>
<keyword evidence="8" id="KW-1185">Reference proteome</keyword>
<dbReference type="Gene3D" id="3.40.50.720">
    <property type="entry name" value="NAD(P)-binding Rossmann-like Domain"/>
    <property type="match status" value="2"/>
</dbReference>
<reference evidence="8" key="1">
    <citation type="journal article" date="2019" name="Int. J. Syst. Evol. Microbiol.">
        <title>The Global Catalogue of Microorganisms (GCM) 10K type strain sequencing project: providing services to taxonomists for standard genome sequencing and annotation.</title>
        <authorList>
            <consortium name="The Broad Institute Genomics Platform"/>
            <consortium name="The Broad Institute Genome Sequencing Center for Infectious Disease"/>
            <person name="Wu L."/>
            <person name="Ma J."/>
        </authorList>
    </citation>
    <scope>NUCLEOTIDE SEQUENCE [LARGE SCALE GENOMIC DNA]</scope>
    <source>
        <strain evidence="8">NBRC 108755</strain>
    </source>
</reference>
<dbReference type="Pfam" id="PF00389">
    <property type="entry name" value="2-Hacid_dh"/>
    <property type="match status" value="1"/>
</dbReference>
<organism evidence="7 8">
    <name type="scientific">Homoserinibacter gongjuensis</name>
    <dbReference type="NCBI Taxonomy" id="1162968"/>
    <lineage>
        <taxon>Bacteria</taxon>
        <taxon>Bacillati</taxon>
        <taxon>Actinomycetota</taxon>
        <taxon>Actinomycetes</taxon>
        <taxon>Micrococcales</taxon>
        <taxon>Microbacteriaceae</taxon>
        <taxon>Homoserinibacter</taxon>
    </lineage>
</organism>
<feature type="domain" description="D-isomer specific 2-hydroxyacid dehydrogenase catalytic" evidence="5">
    <location>
        <begin position="1"/>
        <end position="233"/>
    </location>
</feature>
<dbReference type="PANTHER" id="PTHR10996:SF178">
    <property type="entry name" value="2-HYDROXYACID DEHYDROGENASE YGL185C-RELATED"/>
    <property type="match status" value="1"/>
</dbReference>
<dbReference type="PROSITE" id="PS00065">
    <property type="entry name" value="D_2_HYDROXYACID_DH_1"/>
    <property type="match status" value="1"/>
</dbReference>
<sequence>MDAVDLAAATRRGILVANTPAANSESVAELALTLALLGLRRIARGDAALRRGDWSAIRGMGIDGRRVGVIGYGRIGRGFARRVRALGASVHVFDPWLPPGVVEDVTRVDSLAELAGLDVVSLHSPGGETLIDAHWLARVEGLVLVNTARADLVDEVAVADALRAGRLAAYAADTLSTESAGGESPLLADDLRELTTFTPHLGAQTVQAIDMMTRLSVDAVLDVVAGREPVHLVTA</sequence>
<protein>
    <recommendedName>
        <fullName evidence="9">D-3-phosphoglycerate dehydrogenase</fullName>
    </recommendedName>
</protein>
<comment type="caution">
    <text evidence="7">The sequence shown here is derived from an EMBL/GenBank/DDBJ whole genome shotgun (WGS) entry which is preliminary data.</text>
</comment>
<evidence type="ECO:0000256" key="2">
    <source>
        <dbReference type="ARBA" id="ARBA00023002"/>
    </source>
</evidence>
<dbReference type="PANTHER" id="PTHR10996">
    <property type="entry name" value="2-HYDROXYACID DEHYDROGENASE-RELATED"/>
    <property type="match status" value="1"/>
</dbReference>
<evidence type="ECO:0000259" key="5">
    <source>
        <dbReference type="Pfam" id="PF00389"/>
    </source>
</evidence>
<evidence type="ECO:0000313" key="7">
    <source>
        <dbReference type="EMBL" id="GMA90210.1"/>
    </source>
</evidence>
<comment type="similarity">
    <text evidence="1 4">Belongs to the D-isomer specific 2-hydroxyacid dehydrogenase family.</text>
</comment>
<dbReference type="InterPro" id="IPR029752">
    <property type="entry name" value="D-isomer_DH_CS1"/>
</dbReference>
<evidence type="ECO:0000313" key="8">
    <source>
        <dbReference type="Proteomes" id="UP001157069"/>
    </source>
</evidence>
<evidence type="ECO:0000256" key="1">
    <source>
        <dbReference type="ARBA" id="ARBA00005854"/>
    </source>
</evidence>
<keyword evidence="3" id="KW-0520">NAD</keyword>
<dbReference type="SUPFAM" id="SSF51735">
    <property type="entry name" value="NAD(P)-binding Rossmann-fold domains"/>
    <property type="match status" value="1"/>
</dbReference>
<dbReference type="Pfam" id="PF02826">
    <property type="entry name" value="2-Hacid_dh_C"/>
    <property type="match status" value="1"/>
</dbReference>
<feature type="domain" description="D-isomer specific 2-hydroxyacid dehydrogenase NAD-binding" evidence="6">
    <location>
        <begin position="33"/>
        <end position="202"/>
    </location>
</feature>
<name>A0ABQ6JPK0_9MICO</name>
<dbReference type="InterPro" id="IPR006139">
    <property type="entry name" value="D-isomer_2_OHA_DH_cat_dom"/>
</dbReference>
<dbReference type="RefSeq" id="WP_284297844.1">
    <property type="nucleotide sequence ID" value="NZ_BSVA01000001.1"/>
</dbReference>
<dbReference type="InterPro" id="IPR006140">
    <property type="entry name" value="D-isomer_DH_NAD-bd"/>
</dbReference>
<keyword evidence="2 4" id="KW-0560">Oxidoreductase</keyword>
<evidence type="ECO:0000256" key="3">
    <source>
        <dbReference type="ARBA" id="ARBA00023027"/>
    </source>
</evidence>